<dbReference type="Proteomes" id="UP001150569">
    <property type="component" value="Unassembled WGS sequence"/>
</dbReference>
<dbReference type="PROSITE" id="PS50086">
    <property type="entry name" value="TBC_RABGAP"/>
    <property type="match status" value="1"/>
</dbReference>
<feature type="domain" description="Rab-GAP TBC" evidence="1">
    <location>
        <begin position="31"/>
        <end position="238"/>
    </location>
</feature>
<organism evidence="2 3">
    <name type="scientific">Tieghemiomyces parasiticus</name>
    <dbReference type="NCBI Taxonomy" id="78921"/>
    <lineage>
        <taxon>Eukaryota</taxon>
        <taxon>Fungi</taxon>
        <taxon>Fungi incertae sedis</taxon>
        <taxon>Zoopagomycota</taxon>
        <taxon>Kickxellomycotina</taxon>
        <taxon>Dimargaritomycetes</taxon>
        <taxon>Dimargaritales</taxon>
        <taxon>Dimargaritaceae</taxon>
        <taxon>Tieghemiomyces</taxon>
    </lineage>
</organism>
<comment type="caution">
    <text evidence="2">The sequence shown here is derived from an EMBL/GenBank/DDBJ whole genome shotgun (WGS) entry which is preliminary data.</text>
</comment>
<dbReference type="Gene3D" id="1.10.10.750">
    <property type="entry name" value="Ypt/Rab-GAP domain of gyp1p, domain 1"/>
    <property type="match status" value="1"/>
</dbReference>
<name>A0A9W8DXZ5_9FUNG</name>
<dbReference type="AlphaFoldDB" id="A0A9W8DXZ5"/>
<dbReference type="PANTHER" id="PTHR22957">
    <property type="entry name" value="TBC1 DOMAIN FAMILY MEMBER GTPASE-ACTIVATING PROTEIN"/>
    <property type="match status" value="1"/>
</dbReference>
<dbReference type="PANTHER" id="PTHR22957:SF268">
    <property type="entry name" value="ANKYRIN REPEAT-CONTAINING PROTEIN"/>
    <property type="match status" value="1"/>
</dbReference>
<dbReference type="EMBL" id="JANBPT010000386">
    <property type="protein sequence ID" value="KAJ1922587.1"/>
    <property type="molecule type" value="Genomic_DNA"/>
</dbReference>
<dbReference type="Gene3D" id="1.10.472.80">
    <property type="entry name" value="Ypt/Rab-GAP domain of gyp1p, domain 3"/>
    <property type="match status" value="1"/>
</dbReference>
<evidence type="ECO:0000313" key="3">
    <source>
        <dbReference type="Proteomes" id="UP001150569"/>
    </source>
</evidence>
<evidence type="ECO:0000313" key="2">
    <source>
        <dbReference type="EMBL" id="KAJ1922587.1"/>
    </source>
</evidence>
<dbReference type="SMART" id="SM00164">
    <property type="entry name" value="TBC"/>
    <property type="match status" value="1"/>
</dbReference>
<proteinExistence type="predicted"/>
<keyword evidence="3" id="KW-1185">Reference proteome</keyword>
<reference evidence="2" key="1">
    <citation type="submission" date="2022-07" db="EMBL/GenBank/DDBJ databases">
        <title>Phylogenomic reconstructions and comparative analyses of Kickxellomycotina fungi.</title>
        <authorList>
            <person name="Reynolds N.K."/>
            <person name="Stajich J.E."/>
            <person name="Barry K."/>
            <person name="Grigoriev I.V."/>
            <person name="Crous P."/>
            <person name="Smith M.E."/>
        </authorList>
    </citation>
    <scope>NUCLEOTIDE SEQUENCE</scope>
    <source>
        <strain evidence="2">RSA 861</strain>
    </source>
</reference>
<protein>
    <recommendedName>
        <fullName evidence="1">Rab-GAP TBC domain-containing protein</fullName>
    </recommendedName>
</protein>
<accession>A0A9W8DXZ5</accession>
<dbReference type="Pfam" id="PF00566">
    <property type="entry name" value="RabGAP-TBC"/>
    <property type="match status" value="1"/>
</dbReference>
<sequence>MPGGTLYELLETLNAEVYVDVDKLRQLARYGVPKEVRGEVWKYLLGVELADRSHEVTMDRAGQEEYARIEKHHSEFTRHIRRDTERYLQRYLATVALTAGSNGNGGRNDPLLSLADASAFESVISAYLHRNSEVEYSSAMVPLCAPLVATLERESDVFFCFERIMNVLKDFSREHSIKTRVAEFITLFRRTLPGLFNYFQEEEVELSEWSSSWLHYLLTKELPLETTIRLWDYYFSHNDFLHFHTYVCLAILKFFQPDLEELEHSEIRSFLSHLPSLNIEQSIVMATNIQTEIQKQDQLDT</sequence>
<evidence type="ECO:0000259" key="1">
    <source>
        <dbReference type="PROSITE" id="PS50086"/>
    </source>
</evidence>
<dbReference type="GO" id="GO:0005096">
    <property type="term" value="F:GTPase activator activity"/>
    <property type="evidence" value="ECO:0007669"/>
    <property type="project" value="TreeGrafter"/>
</dbReference>
<dbReference type="SUPFAM" id="SSF47923">
    <property type="entry name" value="Ypt/Rab-GAP domain of gyp1p"/>
    <property type="match status" value="2"/>
</dbReference>
<dbReference type="OrthoDB" id="27140at2759"/>
<dbReference type="InterPro" id="IPR035969">
    <property type="entry name" value="Rab-GAP_TBC_sf"/>
</dbReference>
<dbReference type="InterPro" id="IPR000195">
    <property type="entry name" value="Rab-GAP-TBC_dom"/>
</dbReference>
<dbReference type="Gene3D" id="1.10.8.270">
    <property type="entry name" value="putative rabgap domain of human tbc1 domain family member 14 like domains"/>
    <property type="match status" value="1"/>
</dbReference>
<gene>
    <name evidence="2" type="ORF">IWQ60_006427</name>
</gene>